<sequence>MRGMVPVLFGALTRGLSVVRVPLALMLLITPSVPLLKPVLV</sequence>
<dbReference type="EMBL" id="NBTZ01000087">
    <property type="protein sequence ID" value="OTP72716.1"/>
    <property type="molecule type" value="Genomic_DNA"/>
</dbReference>
<keyword evidence="1" id="KW-1133">Transmembrane helix</keyword>
<keyword evidence="1" id="KW-0472">Membrane</keyword>
<dbReference type="Proteomes" id="UP000195221">
    <property type="component" value="Unassembled WGS sequence"/>
</dbReference>
<accession>A0A242MZD7</accession>
<evidence type="ECO:0000313" key="5">
    <source>
        <dbReference type="Proteomes" id="UP000195221"/>
    </source>
</evidence>
<comment type="caution">
    <text evidence="3">The sequence shown here is derived from an EMBL/GenBank/DDBJ whole genome shotgun (WGS) entry which is preliminary data.</text>
</comment>
<evidence type="ECO:0000256" key="1">
    <source>
        <dbReference type="SAM" id="Phobius"/>
    </source>
</evidence>
<dbReference type="EMBL" id="NBTY01000055">
    <property type="protein sequence ID" value="OTP76798.1"/>
    <property type="molecule type" value="Genomic_DNA"/>
</dbReference>
<proteinExistence type="predicted"/>
<reference evidence="2 5" key="2">
    <citation type="submission" date="2017-03" db="EMBL/GenBank/DDBJ databases">
        <title>Genome analysis of strain PAMC 26577.</title>
        <authorList>
            <person name="Oh H.-M."/>
            <person name="Yang J.-A."/>
        </authorList>
    </citation>
    <scope>NUCLEOTIDE SEQUENCE [LARGE SCALE GENOMIC DNA]</scope>
    <source>
        <strain evidence="2 5">PAMC 26577</strain>
    </source>
</reference>
<protein>
    <submittedName>
        <fullName evidence="3">Uncharacterized protein</fullName>
    </submittedName>
</protein>
<reference evidence="3 4" key="1">
    <citation type="submission" date="2017-03" db="EMBL/GenBank/DDBJ databases">
        <title>Genome analysis of strain PAMC 26510.</title>
        <authorList>
            <person name="Oh H.-M."/>
            <person name="Yang J.-A."/>
        </authorList>
    </citation>
    <scope>NUCLEOTIDE SEQUENCE [LARGE SCALE GENOMIC DNA]</scope>
    <source>
        <strain evidence="3 4">PAMC 26510</strain>
    </source>
</reference>
<evidence type="ECO:0000313" key="3">
    <source>
        <dbReference type="EMBL" id="OTP76798.1"/>
    </source>
</evidence>
<keyword evidence="1" id="KW-0812">Transmembrane</keyword>
<evidence type="ECO:0000313" key="4">
    <source>
        <dbReference type="Proteomes" id="UP000194546"/>
    </source>
</evidence>
<dbReference type="Proteomes" id="UP000194546">
    <property type="component" value="Unassembled WGS sequence"/>
</dbReference>
<name>A0A242MZD7_CABSO</name>
<dbReference type="AlphaFoldDB" id="A0A242MZD7"/>
<feature type="transmembrane region" description="Helical" evidence="1">
    <location>
        <begin position="7"/>
        <end position="29"/>
    </location>
</feature>
<organism evidence="3 4">
    <name type="scientific">Caballeronia sordidicola</name>
    <name type="common">Burkholderia sordidicola</name>
    <dbReference type="NCBI Taxonomy" id="196367"/>
    <lineage>
        <taxon>Bacteria</taxon>
        <taxon>Pseudomonadati</taxon>
        <taxon>Pseudomonadota</taxon>
        <taxon>Betaproteobacteria</taxon>
        <taxon>Burkholderiales</taxon>
        <taxon>Burkholderiaceae</taxon>
        <taxon>Caballeronia</taxon>
    </lineage>
</organism>
<gene>
    <name evidence="3" type="ORF">PAMC26510_10365</name>
    <name evidence="2" type="ORF">PAMC26577_20650</name>
</gene>
<evidence type="ECO:0000313" key="2">
    <source>
        <dbReference type="EMBL" id="OTP72716.1"/>
    </source>
</evidence>